<dbReference type="EMBL" id="BOQN01000098">
    <property type="protein sequence ID" value="GIM95734.1"/>
    <property type="molecule type" value="Genomic_DNA"/>
</dbReference>
<name>A0A919W8U9_9ACTN</name>
<evidence type="ECO:0000313" key="2">
    <source>
        <dbReference type="Proteomes" id="UP000677082"/>
    </source>
</evidence>
<dbReference type="RefSeq" id="WP_213011435.1">
    <property type="nucleotide sequence ID" value="NZ_BOQN01000098.1"/>
</dbReference>
<reference evidence="1 2" key="1">
    <citation type="submission" date="2021-03" db="EMBL/GenBank/DDBJ databases">
        <title>Whole genome shotgun sequence of Actinoplanes toevensis NBRC 105298.</title>
        <authorList>
            <person name="Komaki H."/>
            <person name="Tamura T."/>
        </authorList>
    </citation>
    <scope>NUCLEOTIDE SEQUENCE [LARGE SCALE GENOMIC DNA]</scope>
    <source>
        <strain evidence="1 2">NBRC 105298</strain>
    </source>
</reference>
<evidence type="ECO:0000313" key="1">
    <source>
        <dbReference type="EMBL" id="GIM95734.1"/>
    </source>
</evidence>
<sequence length="338" mass="36964">MVAHDEVDLSELDCKVFVDGAAGRHELSGWIAGAVGGEVSEDGVVADGLEILVDDNDDAGGGDKTVRRGGFLFFDNVAEIYFAPGVDLDRRVGFVSAVLEDLWRRGLPAVAACDYEDRLLREGGVAETAPSPSRTVWFRAGDSGLDEEVTEDEARASGSYSRALSDSSGHLVRQEWYREGELIQIRYFAGELGSIRAEHARDHPGIEFAVLREEPAPAGFRWGFMARYAADGHPIAYSTELVDPDDEAVMMLEYDGDGELRVITKFWDEMPDEAGMLFEYGADGKNVVVGDLEEGDTLRFDEVIRALPEPDFYADGFALPPQLAGTPIPSVRDRFQGS</sequence>
<proteinExistence type="predicted"/>
<protein>
    <submittedName>
        <fullName evidence="1">Uncharacterized protein</fullName>
    </submittedName>
</protein>
<accession>A0A919W8U9</accession>
<dbReference type="AlphaFoldDB" id="A0A919W8U9"/>
<organism evidence="1 2">
    <name type="scientific">Paractinoplanes toevensis</name>
    <dbReference type="NCBI Taxonomy" id="571911"/>
    <lineage>
        <taxon>Bacteria</taxon>
        <taxon>Bacillati</taxon>
        <taxon>Actinomycetota</taxon>
        <taxon>Actinomycetes</taxon>
        <taxon>Micromonosporales</taxon>
        <taxon>Micromonosporaceae</taxon>
        <taxon>Paractinoplanes</taxon>
    </lineage>
</organism>
<comment type="caution">
    <text evidence="1">The sequence shown here is derived from an EMBL/GenBank/DDBJ whole genome shotgun (WGS) entry which is preliminary data.</text>
</comment>
<keyword evidence="2" id="KW-1185">Reference proteome</keyword>
<dbReference type="Proteomes" id="UP000677082">
    <property type="component" value="Unassembled WGS sequence"/>
</dbReference>
<gene>
    <name evidence="1" type="ORF">Ato02nite_075270</name>
</gene>